<dbReference type="NCBIfam" id="NF010006">
    <property type="entry name" value="PRK13479.1"/>
    <property type="match status" value="1"/>
</dbReference>
<accession>A0A250JFL5</accession>
<feature type="modified residue" description="N6-(pyridoxal phosphate)lysine" evidence="9">
    <location>
        <position position="190"/>
    </location>
</feature>
<comment type="catalytic activity">
    <reaction evidence="7">
        <text>(2-aminoethyl)phosphonate + pyruvate = phosphonoacetaldehyde + L-alanine</text>
        <dbReference type="Rhea" id="RHEA:17021"/>
        <dbReference type="ChEBI" id="CHEBI:15361"/>
        <dbReference type="ChEBI" id="CHEBI:57418"/>
        <dbReference type="ChEBI" id="CHEBI:57972"/>
        <dbReference type="ChEBI" id="CHEBI:58383"/>
        <dbReference type="EC" id="2.6.1.37"/>
    </reaction>
</comment>
<dbReference type="InterPro" id="IPR024169">
    <property type="entry name" value="SP_NH2Trfase/AEP_transaminase"/>
</dbReference>
<evidence type="ECO:0000256" key="2">
    <source>
        <dbReference type="ARBA" id="ARBA00022576"/>
    </source>
</evidence>
<protein>
    <recommendedName>
        <fullName evidence="6">2-aminoethylphosphonate--pyruvate transaminase</fullName>
        <ecNumber evidence="6">2.6.1.37</ecNumber>
    </recommendedName>
</protein>
<dbReference type="SUPFAM" id="SSF53383">
    <property type="entry name" value="PLP-dependent transferases"/>
    <property type="match status" value="1"/>
</dbReference>
<dbReference type="AlphaFoldDB" id="A0A250JFL5"/>
<keyword evidence="3" id="KW-0808">Transferase</keyword>
<dbReference type="InterPro" id="IPR015422">
    <property type="entry name" value="PyrdxlP-dep_Trfase_small"/>
</dbReference>
<evidence type="ECO:0000256" key="6">
    <source>
        <dbReference type="ARBA" id="ARBA00044521"/>
    </source>
</evidence>
<feature type="domain" description="Aminotransferase class V" evidence="10">
    <location>
        <begin position="30"/>
        <end position="225"/>
    </location>
</feature>
<evidence type="ECO:0000256" key="1">
    <source>
        <dbReference type="ARBA" id="ARBA00001933"/>
    </source>
</evidence>
<dbReference type="InterPro" id="IPR015421">
    <property type="entry name" value="PyrdxlP-dep_Trfase_major"/>
</dbReference>
<evidence type="ECO:0000313" key="11">
    <source>
        <dbReference type="EMBL" id="ATB41946.1"/>
    </source>
</evidence>
<proteinExistence type="inferred from homology"/>
<dbReference type="HAMAP" id="MF_01376">
    <property type="entry name" value="PhnW_aminotrans_5"/>
    <property type="match status" value="1"/>
</dbReference>
<dbReference type="PIRSF" id="PIRSF000524">
    <property type="entry name" value="SPT"/>
    <property type="match status" value="1"/>
</dbReference>
<evidence type="ECO:0000256" key="7">
    <source>
        <dbReference type="ARBA" id="ARBA00049460"/>
    </source>
</evidence>
<sequence>MLLLIPGPVQTDPRVRAAMAADIAPWDTDFRTEYAAIRAKVLELAGGLPGEHATLPLQGSGHFIVEAALRTFIPAGGRFLLPMNGTYAERIHRLASEAGRVPVTIELPDTRPVTAAELDAAFAAHPEVTHLCAVVSETGSGIINDPEVLGAAARRAGKRVILDAVSAFGAWPFRLADHPEVDALVFTPNKCLEGMPGVGFAVCPVERTRARHGQAGSWSLDLADVLLKAELTGSGTPRFTPAAQVLRAFGVALHLYEEEGGQPARLARYLENMRILREGMEALGLRPYLAAEHQGPIIGTFHQPGGGFELQRFVDALKRRGVLISNFYNTTEPTFRIGCIGTVAPDDMRHAVRVIGDVLRELNALPPELESQLMARPGLPPGDIL</sequence>
<dbReference type="Proteomes" id="UP000217257">
    <property type="component" value="Chromosome"/>
</dbReference>
<evidence type="ECO:0000256" key="3">
    <source>
        <dbReference type="ARBA" id="ARBA00022679"/>
    </source>
</evidence>
<organism evidence="11 12">
    <name type="scientific">Cystobacter fuscus</name>
    <dbReference type="NCBI Taxonomy" id="43"/>
    <lineage>
        <taxon>Bacteria</taxon>
        <taxon>Pseudomonadati</taxon>
        <taxon>Myxococcota</taxon>
        <taxon>Myxococcia</taxon>
        <taxon>Myxococcales</taxon>
        <taxon>Cystobacterineae</taxon>
        <taxon>Archangiaceae</taxon>
        <taxon>Cystobacter</taxon>
    </lineage>
</organism>
<dbReference type="InterPro" id="IPR000192">
    <property type="entry name" value="Aminotrans_V_dom"/>
</dbReference>
<dbReference type="PANTHER" id="PTHR42778">
    <property type="entry name" value="2-AMINOETHYLPHOSPHONATE--PYRUVATE TRANSAMINASE"/>
    <property type="match status" value="1"/>
</dbReference>
<evidence type="ECO:0000259" key="10">
    <source>
        <dbReference type="Pfam" id="PF00266"/>
    </source>
</evidence>
<keyword evidence="2" id="KW-0032">Aminotransferase</keyword>
<dbReference type="EMBL" id="CP022098">
    <property type="protein sequence ID" value="ATB41946.1"/>
    <property type="molecule type" value="Genomic_DNA"/>
</dbReference>
<feature type="binding site" evidence="8">
    <location>
        <position position="336"/>
    </location>
    <ligand>
        <name>substrate</name>
    </ligand>
</feature>
<evidence type="ECO:0000256" key="9">
    <source>
        <dbReference type="PIRSR" id="PIRSR000524-50"/>
    </source>
</evidence>
<evidence type="ECO:0000313" key="12">
    <source>
        <dbReference type="Proteomes" id="UP000217257"/>
    </source>
</evidence>
<dbReference type="RefSeq" id="WP_095989575.1">
    <property type="nucleotide sequence ID" value="NZ_CP022098.1"/>
</dbReference>
<dbReference type="Gene3D" id="3.40.640.10">
    <property type="entry name" value="Type I PLP-dependent aspartate aminotransferase-like (Major domain)"/>
    <property type="match status" value="1"/>
</dbReference>
<evidence type="ECO:0000256" key="8">
    <source>
        <dbReference type="PIRSR" id="PIRSR000524-1"/>
    </source>
</evidence>
<dbReference type="Gene3D" id="3.90.1150.10">
    <property type="entry name" value="Aspartate Aminotransferase, domain 1"/>
    <property type="match status" value="1"/>
</dbReference>
<dbReference type="InterPro" id="IPR012703">
    <property type="entry name" value="NH2EtPonate_pyrv_transaminase"/>
</dbReference>
<dbReference type="PANTHER" id="PTHR42778:SF1">
    <property type="entry name" value="2-AMINOETHYLPHOSPHONATE--PYRUVATE TRANSAMINASE"/>
    <property type="match status" value="1"/>
</dbReference>
<keyword evidence="4 9" id="KW-0663">Pyridoxal phosphate</keyword>
<dbReference type="InterPro" id="IPR015424">
    <property type="entry name" value="PyrdxlP-dep_Trfase"/>
</dbReference>
<comment type="cofactor">
    <cofactor evidence="1 9">
        <name>pyridoxal 5'-phosphate</name>
        <dbReference type="ChEBI" id="CHEBI:597326"/>
    </cofactor>
</comment>
<dbReference type="GO" id="GO:0019700">
    <property type="term" value="P:organic phosphonate catabolic process"/>
    <property type="evidence" value="ECO:0007669"/>
    <property type="project" value="InterPro"/>
</dbReference>
<evidence type="ECO:0000256" key="5">
    <source>
        <dbReference type="ARBA" id="ARBA00023317"/>
    </source>
</evidence>
<keyword evidence="5" id="KW-0670">Pyruvate</keyword>
<name>A0A250JFL5_9BACT</name>
<reference evidence="11 12" key="1">
    <citation type="submission" date="2017-06" db="EMBL/GenBank/DDBJ databases">
        <title>Sequencing and comparative analysis of myxobacterial genomes.</title>
        <authorList>
            <person name="Rupp O."/>
            <person name="Goesmann A."/>
            <person name="Sogaard-Andersen L."/>
        </authorList>
    </citation>
    <scope>NUCLEOTIDE SEQUENCE [LARGE SCALE GENOMIC DNA]</scope>
    <source>
        <strain evidence="11 12">DSM 52655</strain>
    </source>
</reference>
<gene>
    <name evidence="11" type="ORF">CYFUS_007422</name>
</gene>
<dbReference type="Pfam" id="PF00266">
    <property type="entry name" value="Aminotran_5"/>
    <property type="match status" value="1"/>
</dbReference>
<dbReference type="KEGG" id="cfus:CYFUS_007422"/>
<dbReference type="GO" id="GO:0047304">
    <property type="term" value="F:2-aminoethylphosphonate-pyruvate transaminase activity"/>
    <property type="evidence" value="ECO:0007669"/>
    <property type="project" value="UniProtKB-EC"/>
</dbReference>
<evidence type="ECO:0000256" key="4">
    <source>
        <dbReference type="ARBA" id="ARBA00022898"/>
    </source>
</evidence>
<dbReference type="EC" id="2.6.1.37" evidence="6"/>